<gene>
    <name evidence="1" type="ORF">ANIA_11342</name>
</gene>
<protein>
    <submittedName>
        <fullName evidence="1">Uncharacterized protein</fullName>
    </submittedName>
</protein>
<dbReference type="KEGG" id="ani:ANIA_11342"/>
<name>C8VP86_EMENI</name>
<dbReference type="RefSeq" id="XP_050468901.1">
    <property type="nucleotide sequence ID" value="XM_050613059.1"/>
</dbReference>
<dbReference type="EMBL" id="BN001307">
    <property type="protein sequence ID" value="CBF86912.1"/>
    <property type="molecule type" value="Genomic_DNA"/>
</dbReference>
<dbReference type="AlphaFoldDB" id="C8VP86"/>
<dbReference type="Proteomes" id="UP000000560">
    <property type="component" value="Chromosome VII"/>
</dbReference>
<dbReference type="GeneID" id="74896943"/>
<organism evidence="1 2">
    <name type="scientific">Emericella nidulans (strain FGSC A4 / ATCC 38163 / CBS 112.46 / NRRL 194 / M139)</name>
    <name type="common">Aspergillus nidulans</name>
    <dbReference type="NCBI Taxonomy" id="227321"/>
    <lineage>
        <taxon>Eukaryota</taxon>
        <taxon>Fungi</taxon>
        <taxon>Dikarya</taxon>
        <taxon>Ascomycota</taxon>
        <taxon>Pezizomycotina</taxon>
        <taxon>Eurotiomycetes</taxon>
        <taxon>Eurotiomycetidae</taxon>
        <taxon>Eurotiales</taxon>
        <taxon>Aspergillaceae</taxon>
        <taxon>Aspergillus</taxon>
        <taxon>Aspergillus subgen. Nidulantes</taxon>
    </lineage>
</organism>
<keyword evidence="2" id="KW-1185">Reference proteome</keyword>
<proteinExistence type="predicted"/>
<evidence type="ECO:0000313" key="2">
    <source>
        <dbReference type="Proteomes" id="UP000000560"/>
    </source>
</evidence>
<dbReference type="InParanoid" id="C8VP86"/>
<dbReference type="HOGENOM" id="CLU_2454731_0_0_1"/>
<sequence length="89" mass="9826">MRISQCGSPAAAAAFSNSSRYGCFSVSSVPGWERLAPLSRPDNSGYTPVQVPTWHELTHPDIDTPRIPYRSMRATTSPSYHVLRTMEGE</sequence>
<evidence type="ECO:0000313" key="1">
    <source>
        <dbReference type="EMBL" id="CBF86912.1"/>
    </source>
</evidence>
<reference evidence="2" key="2">
    <citation type="journal article" date="2009" name="Fungal Genet. Biol.">
        <title>The 2008 update of the Aspergillus nidulans genome annotation: a community effort.</title>
        <authorList>
            <person name="Wortman J.R."/>
            <person name="Gilsenan J.M."/>
            <person name="Joardar V."/>
            <person name="Deegan J."/>
            <person name="Clutterbuck J."/>
            <person name="Andersen M.R."/>
            <person name="Archer D."/>
            <person name="Bencina M."/>
            <person name="Braus G."/>
            <person name="Coutinho P."/>
            <person name="von Dohren H."/>
            <person name="Doonan J."/>
            <person name="Driessen A.J."/>
            <person name="Durek P."/>
            <person name="Espeso E."/>
            <person name="Fekete E."/>
            <person name="Flipphi M."/>
            <person name="Estrada C.G."/>
            <person name="Geysens S."/>
            <person name="Goldman G."/>
            <person name="de Groot P.W."/>
            <person name="Hansen K."/>
            <person name="Harris S.D."/>
            <person name="Heinekamp T."/>
            <person name="Helmstaedt K."/>
            <person name="Henrissat B."/>
            <person name="Hofmann G."/>
            <person name="Homan T."/>
            <person name="Horio T."/>
            <person name="Horiuchi H."/>
            <person name="James S."/>
            <person name="Jones M."/>
            <person name="Karaffa L."/>
            <person name="Karanyi Z."/>
            <person name="Kato M."/>
            <person name="Keller N."/>
            <person name="Kelly D.E."/>
            <person name="Kiel J.A."/>
            <person name="Kim J.M."/>
            <person name="van der Klei I.J."/>
            <person name="Klis F.M."/>
            <person name="Kovalchuk A."/>
            <person name="Krasevec N."/>
            <person name="Kubicek C.P."/>
            <person name="Liu B."/>
            <person name="Maccabe A."/>
            <person name="Meyer V."/>
            <person name="Mirabito P."/>
            <person name="Miskei M."/>
            <person name="Mos M."/>
            <person name="Mullins J."/>
            <person name="Nelson D.R."/>
            <person name="Nielsen J."/>
            <person name="Oakley B.R."/>
            <person name="Osmani S.A."/>
            <person name="Pakula T."/>
            <person name="Paszewski A."/>
            <person name="Paulsen I."/>
            <person name="Pilsyk S."/>
            <person name="Pocsi I."/>
            <person name="Punt P.J."/>
            <person name="Ram A.F."/>
            <person name="Ren Q."/>
            <person name="Robellet X."/>
            <person name="Robson G."/>
            <person name="Seiboth B."/>
            <person name="van Solingen P."/>
            <person name="Specht T."/>
            <person name="Sun J."/>
            <person name="Taheri-Talesh N."/>
            <person name="Takeshita N."/>
            <person name="Ussery D."/>
            <person name="vanKuyk P.A."/>
            <person name="Visser H."/>
            <person name="van de Vondervoort P.J."/>
            <person name="de Vries R.P."/>
            <person name="Walton J."/>
            <person name="Xiang X."/>
            <person name="Xiong Y."/>
            <person name="Zeng A.P."/>
            <person name="Brandt B.W."/>
            <person name="Cornell M.J."/>
            <person name="van den Hondel C.A."/>
            <person name="Visser J."/>
            <person name="Oliver S.G."/>
            <person name="Turner G."/>
        </authorList>
    </citation>
    <scope>GENOME REANNOTATION</scope>
    <source>
        <strain evidence="2">FGSC A4 / ATCC 38163 / CBS 112.46 / NRRL 194 / M139</strain>
    </source>
</reference>
<accession>C8VP86</accession>
<reference evidence="2" key="1">
    <citation type="journal article" date="2005" name="Nature">
        <title>Sequencing of Aspergillus nidulans and comparative analysis with A. fumigatus and A. oryzae.</title>
        <authorList>
            <person name="Galagan J.E."/>
            <person name="Calvo S.E."/>
            <person name="Cuomo C."/>
            <person name="Ma L.J."/>
            <person name="Wortman J.R."/>
            <person name="Batzoglou S."/>
            <person name="Lee S.I."/>
            <person name="Basturkmen M."/>
            <person name="Spevak C.C."/>
            <person name="Clutterbuck J."/>
            <person name="Kapitonov V."/>
            <person name="Jurka J."/>
            <person name="Scazzocchio C."/>
            <person name="Farman M."/>
            <person name="Butler J."/>
            <person name="Purcell S."/>
            <person name="Harris S."/>
            <person name="Braus G.H."/>
            <person name="Draht O."/>
            <person name="Busch S."/>
            <person name="D'Enfert C."/>
            <person name="Bouchier C."/>
            <person name="Goldman G.H."/>
            <person name="Bell-Pedersen D."/>
            <person name="Griffiths-Jones S."/>
            <person name="Doonan J.H."/>
            <person name="Yu J."/>
            <person name="Vienken K."/>
            <person name="Pain A."/>
            <person name="Freitag M."/>
            <person name="Selker E.U."/>
            <person name="Archer D.B."/>
            <person name="Penalva M.A."/>
            <person name="Oakley B.R."/>
            <person name="Momany M."/>
            <person name="Tanaka T."/>
            <person name="Kumagai T."/>
            <person name="Asai K."/>
            <person name="Machida M."/>
            <person name="Nierman W.C."/>
            <person name="Denning D.W."/>
            <person name="Caddick M."/>
            <person name="Hynes M."/>
            <person name="Paoletti M."/>
            <person name="Fischer R."/>
            <person name="Miller B."/>
            <person name="Dyer P."/>
            <person name="Sachs M.S."/>
            <person name="Osmani S.A."/>
            <person name="Birren B.W."/>
        </authorList>
    </citation>
    <scope>NUCLEOTIDE SEQUENCE [LARGE SCALE GENOMIC DNA]</scope>
    <source>
        <strain evidence="2">FGSC A4 / ATCC 38163 / CBS 112.46 / NRRL 194 / M139</strain>
    </source>
</reference>